<proteinExistence type="predicted"/>
<keyword evidence="3" id="KW-1185">Reference proteome</keyword>
<evidence type="ECO:0000313" key="3">
    <source>
        <dbReference type="Proteomes" id="UP000823388"/>
    </source>
</evidence>
<name>A0A8T0XL36_PANVG</name>
<feature type="region of interest" description="Disordered" evidence="1">
    <location>
        <begin position="63"/>
        <end position="91"/>
    </location>
</feature>
<feature type="region of interest" description="Disordered" evidence="1">
    <location>
        <begin position="132"/>
        <end position="157"/>
    </location>
</feature>
<reference evidence="2" key="1">
    <citation type="submission" date="2020-05" db="EMBL/GenBank/DDBJ databases">
        <title>WGS assembly of Panicum virgatum.</title>
        <authorList>
            <person name="Lovell J.T."/>
            <person name="Jenkins J."/>
            <person name="Shu S."/>
            <person name="Juenger T.E."/>
            <person name="Schmutz J."/>
        </authorList>
    </citation>
    <scope>NUCLEOTIDE SEQUENCE</scope>
    <source>
        <strain evidence="2">AP13</strain>
    </source>
</reference>
<evidence type="ECO:0000313" key="2">
    <source>
        <dbReference type="EMBL" id="KAG2659895.1"/>
    </source>
</evidence>
<accession>A0A8T0XL36</accession>
<organism evidence="2 3">
    <name type="scientific">Panicum virgatum</name>
    <name type="common">Blackwell switchgrass</name>
    <dbReference type="NCBI Taxonomy" id="38727"/>
    <lineage>
        <taxon>Eukaryota</taxon>
        <taxon>Viridiplantae</taxon>
        <taxon>Streptophyta</taxon>
        <taxon>Embryophyta</taxon>
        <taxon>Tracheophyta</taxon>
        <taxon>Spermatophyta</taxon>
        <taxon>Magnoliopsida</taxon>
        <taxon>Liliopsida</taxon>
        <taxon>Poales</taxon>
        <taxon>Poaceae</taxon>
        <taxon>PACMAD clade</taxon>
        <taxon>Panicoideae</taxon>
        <taxon>Panicodae</taxon>
        <taxon>Paniceae</taxon>
        <taxon>Panicinae</taxon>
        <taxon>Panicum</taxon>
        <taxon>Panicum sect. Hiantes</taxon>
    </lineage>
</organism>
<feature type="compositionally biased region" description="Basic and acidic residues" evidence="1">
    <location>
        <begin position="75"/>
        <end position="88"/>
    </location>
</feature>
<evidence type="ECO:0000256" key="1">
    <source>
        <dbReference type="SAM" id="MobiDB-lite"/>
    </source>
</evidence>
<sequence>MRKDEIIPVYSILSLLPFPWEKRIGFFLHRSSLHEPLLCSLRPAVRRQALFRRFSKARSRLAPARRSGAASGWAREARGPPRRLDGGRRGHQGQVACARGRARSHAYGALGAGGTTVEPVTAGGHCALGGTTATASASTSSPPAAARSAVSSCPSSM</sequence>
<dbReference type="AlphaFoldDB" id="A0A8T0XL36"/>
<comment type="caution">
    <text evidence="2">The sequence shown here is derived from an EMBL/GenBank/DDBJ whole genome shotgun (WGS) entry which is preliminary data.</text>
</comment>
<dbReference type="EMBL" id="CM029037">
    <property type="protein sequence ID" value="KAG2659895.1"/>
    <property type="molecule type" value="Genomic_DNA"/>
</dbReference>
<dbReference type="Proteomes" id="UP000823388">
    <property type="component" value="Chromosome 1K"/>
</dbReference>
<feature type="compositionally biased region" description="Low complexity" evidence="1">
    <location>
        <begin position="63"/>
        <end position="74"/>
    </location>
</feature>
<gene>
    <name evidence="2" type="ORF">PVAP13_1KG399500</name>
</gene>
<protein>
    <submittedName>
        <fullName evidence="2">Uncharacterized protein</fullName>
    </submittedName>
</protein>